<keyword evidence="4" id="KW-0560">Oxidoreductase</keyword>
<evidence type="ECO:0000313" key="8">
    <source>
        <dbReference type="Proteomes" id="UP000184383"/>
    </source>
</evidence>
<dbReference type="EMBL" id="KV878218">
    <property type="protein sequence ID" value="OJJ29728.1"/>
    <property type="molecule type" value="Genomic_DNA"/>
</dbReference>
<evidence type="ECO:0000313" key="7">
    <source>
        <dbReference type="EMBL" id="OJJ29728.1"/>
    </source>
</evidence>
<dbReference type="GeneID" id="63754040"/>
<gene>
    <name evidence="7" type="ORF">ASPWEDRAFT_55317</name>
</gene>
<feature type="binding site" description="axial binding residue" evidence="6">
    <location>
        <position position="422"/>
    </location>
    <ligand>
        <name>heme</name>
        <dbReference type="ChEBI" id="CHEBI:30413"/>
    </ligand>
    <ligandPart>
        <name>Fe</name>
        <dbReference type="ChEBI" id="CHEBI:18248"/>
    </ligandPart>
</feature>
<name>A0A1L9R489_ASPWE</name>
<proteinExistence type="inferred from homology"/>
<dbReference type="AlphaFoldDB" id="A0A1L9R489"/>
<accession>A0A1L9R489</accession>
<evidence type="ECO:0000256" key="4">
    <source>
        <dbReference type="ARBA" id="ARBA00023002"/>
    </source>
</evidence>
<keyword evidence="6" id="KW-0349">Heme</keyword>
<comment type="similarity">
    <text evidence="2">Belongs to the cytochrome P450 family.</text>
</comment>
<keyword evidence="8" id="KW-1185">Reference proteome</keyword>
<evidence type="ECO:0000256" key="6">
    <source>
        <dbReference type="PIRSR" id="PIRSR602403-1"/>
    </source>
</evidence>
<dbReference type="PANTHER" id="PTHR47582:SF1">
    <property type="entry name" value="P450, PUTATIVE (EUROFUNG)-RELATED"/>
    <property type="match status" value="1"/>
</dbReference>
<dbReference type="Gene3D" id="1.10.630.10">
    <property type="entry name" value="Cytochrome P450"/>
    <property type="match status" value="1"/>
</dbReference>
<dbReference type="GO" id="GO:0005506">
    <property type="term" value="F:iron ion binding"/>
    <property type="evidence" value="ECO:0007669"/>
    <property type="project" value="InterPro"/>
</dbReference>
<evidence type="ECO:0000256" key="3">
    <source>
        <dbReference type="ARBA" id="ARBA00022723"/>
    </source>
</evidence>
<comment type="cofactor">
    <cofactor evidence="1 6">
        <name>heme</name>
        <dbReference type="ChEBI" id="CHEBI:30413"/>
    </cofactor>
</comment>
<evidence type="ECO:0000256" key="1">
    <source>
        <dbReference type="ARBA" id="ARBA00001971"/>
    </source>
</evidence>
<dbReference type="RefSeq" id="XP_040683405.1">
    <property type="nucleotide sequence ID" value="XM_040838192.1"/>
</dbReference>
<dbReference type="VEuPathDB" id="FungiDB:ASPWEDRAFT_55317"/>
<evidence type="ECO:0000256" key="2">
    <source>
        <dbReference type="ARBA" id="ARBA00010617"/>
    </source>
</evidence>
<dbReference type="SUPFAM" id="SSF48264">
    <property type="entry name" value="Cytochrome P450"/>
    <property type="match status" value="1"/>
</dbReference>
<dbReference type="Proteomes" id="UP000184383">
    <property type="component" value="Unassembled WGS sequence"/>
</dbReference>
<dbReference type="STRING" id="1073089.A0A1L9R489"/>
<dbReference type="PRINTS" id="PR00465">
    <property type="entry name" value="EP450IV"/>
</dbReference>
<dbReference type="InterPro" id="IPR002403">
    <property type="entry name" value="Cyt_P450_E_grp-IV"/>
</dbReference>
<evidence type="ECO:0000256" key="5">
    <source>
        <dbReference type="ARBA" id="ARBA00023004"/>
    </source>
</evidence>
<dbReference type="GO" id="GO:0020037">
    <property type="term" value="F:heme binding"/>
    <property type="evidence" value="ECO:0007669"/>
    <property type="project" value="InterPro"/>
</dbReference>
<dbReference type="InterPro" id="IPR053007">
    <property type="entry name" value="CYP450_monoxygenase_sec-met"/>
</dbReference>
<sequence>MITALAYAVTGLVLLAYTVDFLLSIGDDPHEPRRIRPKVPLIGHILGLMQHGPTYYNMMSDATGEEIYLLPMLHFKIYISASPRLLPHIQKHSKALSFRPFLQIVARKHGDASKEAYDIFGGTVTDDLSHSVKMNLNPGESLDDLNLRMGKRALLEVNALSEKIGQQIYLLEWARHAVIQATSCAVYGDKHPFLDPDVETAFWKWQTYLTAHLAGWLDPFGTGYAARDKVFNAYIQYFEQISKDGSQLARDHQQVLREAGIPDIDNAKQAAIFTIASFSNSAPTLYWTLWELFSRPTILTQVRDELETHAITGSLETGFTLDVAAVKSKCPLLVSMFQETQRSRHVNPSFRKVLSDTWLDGKYLLKAGNYLQMPGYPIHTNPHVWGQATEFDPYRFVPKTGSHEKEVSTSGFVAWGAAPYLCPARQFAATEILVVAALMAIRYEMRPVGGVWEKSPALNFEDLSTLSNPKKDVKMDVSVRGEWAGEWRLKMGESKSRISLASG</sequence>
<dbReference type="InterPro" id="IPR036396">
    <property type="entry name" value="Cyt_P450_sf"/>
</dbReference>
<protein>
    <recommendedName>
        <fullName evidence="9">Cytochrome P450</fullName>
    </recommendedName>
</protein>
<keyword evidence="5 6" id="KW-0408">Iron</keyword>
<dbReference type="Pfam" id="PF00067">
    <property type="entry name" value="p450"/>
    <property type="match status" value="1"/>
</dbReference>
<dbReference type="InterPro" id="IPR001128">
    <property type="entry name" value="Cyt_P450"/>
</dbReference>
<keyword evidence="3 6" id="KW-0479">Metal-binding</keyword>
<dbReference type="CDD" id="cd11040">
    <property type="entry name" value="CYP7_CYP8-like"/>
    <property type="match status" value="1"/>
</dbReference>
<dbReference type="PANTHER" id="PTHR47582">
    <property type="entry name" value="P450, PUTATIVE (EUROFUNG)-RELATED"/>
    <property type="match status" value="1"/>
</dbReference>
<evidence type="ECO:0008006" key="9">
    <source>
        <dbReference type="Google" id="ProtNLM"/>
    </source>
</evidence>
<organism evidence="7 8">
    <name type="scientific">Aspergillus wentii DTO 134E9</name>
    <dbReference type="NCBI Taxonomy" id="1073089"/>
    <lineage>
        <taxon>Eukaryota</taxon>
        <taxon>Fungi</taxon>
        <taxon>Dikarya</taxon>
        <taxon>Ascomycota</taxon>
        <taxon>Pezizomycotina</taxon>
        <taxon>Eurotiomycetes</taxon>
        <taxon>Eurotiomycetidae</taxon>
        <taxon>Eurotiales</taxon>
        <taxon>Aspergillaceae</taxon>
        <taxon>Aspergillus</taxon>
        <taxon>Aspergillus subgen. Cremei</taxon>
    </lineage>
</organism>
<dbReference type="GO" id="GO:0004497">
    <property type="term" value="F:monooxygenase activity"/>
    <property type="evidence" value="ECO:0007669"/>
    <property type="project" value="InterPro"/>
</dbReference>
<dbReference type="GO" id="GO:0016705">
    <property type="term" value="F:oxidoreductase activity, acting on paired donors, with incorporation or reduction of molecular oxygen"/>
    <property type="evidence" value="ECO:0007669"/>
    <property type="project" value="InterPro"/>
</dbReference>
<dbReference type="OrthoDB" id="3366823at2759"/>
<reference evidence="8" key="1">
    <citation type="journal article" date="2017" name="Genome Biol.">
        <title>Comparative genomics reveals high biological diversity and specific adaptations in the industrially and medically important fungal genus Aspergillus.</title>
        <authorList>
            <person name="de Vries R.P."/>
            <person name="Riley R."/>
            <person name="Wiebenga A."/>
            <person name="Aguilar-Osorio G."/>
            <person name="Amillis S."/>
            <person name="Uchima C.A."/>
            <person name="Anderluh G."/>
            <person name="Asadollahi M."/>
            <person name="Askin M."/>
            <person name="Barry K."/>
            <person name="Battaglia E."/>
            <person name="Bayram O."/>
            <person name="Benocci T."/>
            <person name="Braus-Stromeyer S.A."/>
            <person name="Caldana C."/>
            <person name="Canovas D."/>
            <person name="Cerqueira G.C."/>
            <person name="Chen F."/>
            <person name="Chen W."/>
            <person name="Choi C."/>
            <person name="Clum A."/>
            <person name="Dos Santos R.A."/>
            <person name="Damasio A.R."/>
            <person name="Diallinas G."/>
            <person name="Emri T."/>
            <person name="Fekete E."/>
            <person name="Flipphi M."/>
            <person name="Freyberg S."/>
            <person name="Gallo A."/>
            <person name="Gournas C."/>
            <person name="Habgood R."/>
            <person name="Hainaut M."/>
            <person name="Harispe M.L."/>
            <person name="Henrissat B."/>
            <person name="Hilden K.S."/>
            <person name="Hope R."/>
            <person name="Hossain A."/>
            <person name="Karabika E."/>
            <person name="Karaffa L."/>
            <person name="Karanyi Z."/>
            <person name="Krasevec N."/>
            <person name="Kuo A."/>
            <person name="Kusch H."/>
            <person name="LaButti K."/>
            <person name="Lagendijk E.L."/>
            <person name="Lapidus A."/>
            <person name="Levasseur A."/>
            <person name="Lindquist E."/>
            <person name="Lipzen A."/>
            <person name="Logrieco A.F."/>
            <person name="MacCabe A."/>
            <person name="Maekelae M.R."/>
            <person name="Malavazi I."/>
            <person name="Melin P."/>
            <person name="Meyer V."/>
            <person name="Mielnichuk N."/>
            <person name="Miskei M."/>
            <person name="Molnar A.P."/>
            <person name="Mule G."/>
            <person name="Ngan C.Y."/>
            <person name="Orejas M."/>
            <person name="Orosz E."/>
            <person name="Ouedraogo J.P."/>
            <person name="Overkamp K.M."/>
            <person name="Park H.-S."/>
            <person name="Perrone G."/>
            <person name="Piumi F."/>
            <person name="Punt P.J."/>
            <person name="Ram A.F."/>
            <person name="Ramon A."/>
            <person name="Rauscher S."/>
            <person name="Record E."/>
            <person name="Riano-Pachon D.M."/>
            <person name="Robert V."/>
            <person name="Roehrig J."/>
            <person name="Ruller R."/>
            <person name="Salamov A."/>
            <person name="Salih N.S."/>
            <person name="Samson R.A."/>
            <person name="Sandor E."/>
            <person name="Sanguinetti M."/>
            <person name="Schuetze T."/>
            <person name="Sepcic K."/>
            <person name="Shelest E."/>
            <person name="Sherlock G."/>
            <person name="Sophianopoulou V."/>
            <person name="Squina F.M."/>
            <person name="Sun H."/>
            <person name="Susca A."/>
            <person name="Todd R.B."/>
            <person name="Tsang A."/>
            <person name="Unkles S.E."/>
            <person name="van de Wiele N."/>
            <person name="van Rossen-Uffink D."/>
            <person name="Oliveira J.V."/>
            <person name="Vesth T.C."/>
            <person name="Visser J."/>
            <person name="Yu J.-H."/>
            <person name="Zhou M."/>
            <person name="Andersen M.R."/>
            <person name="Archer D.B."/>
            <person name="Baker S.E."/>
            <person name="Benoit I."/>
            <person name="Brakhage A.A."/>
            <person name="Braus G.H."/>
            <person name="Fischer R."/>
            <person name="Frisvad J.C."/>
            <person name="Goldman G.H."/>
            <person name="Houbraken J."/>
            <person name="Oakley B."/>
            <person name="Pocsi I."/>
            <person name="Scazzocchio C."/>
            <person name="Seiboth B."/>
            <person name="vanKuyk P.A."/>
            <person name="Wortman J."/>
            <person name="Dyer P.S."/>
            <person name="Grigoriev I.V."/>
        </authorList>
    </citation>
    <scope>NUCLEOTIDE SEQUENCE [LARGE SCALE GENOMIC DNA]</scope>
    <source>
        <strain evidence="8">DTO 134E9</strain>
    </source>
</reference>